<evidence type="ECO:0000313" key="3">
    <source>
        <dbReference type="Proteomes" id="UP001054945"/>
    </source>
</evidence>
<evidence type="ECO:0000313" key="2">
    <source>
        <dbReference type="EMBL" id="GIY35691.1"/>
    </source>
</evidence>
<evidence type="ECO:0000259" key="1">
    <source>
        <dbReference type="Pfam" id="PF17205"/>
    </source>
</evidence>
<accession>A0AAV4SR65</accession>
<dbReference type="Proteomes" id="UP001054945">
    <property type="component" value="Unassembled WGS sequence"/>
</dbReference>
<dbReference type="AlphaFoldDB" id="A0AAV4SR65"/>
<dbReference type="EMBL" id="BPLR01009947">
    <property type="protein sequence ID" value="GIY35691.1"/>
    <property type="molecule type" value="Genomic_DNA"/>
</dbReference>
<reference evidence="2 3" key="1">
    <citation type="submission" date="2021-06" db="EMBL/GenBank/DDBJ databases">
        <title>Caerostris extrusa draft genome.</title>
        <authorList>
            <person name="Kono N."/>
            <person name="Arakawa K."/>
        </authorList>
    </citation>
    <scope>NUCLEOTIDE SEQUENCE [LARGE SCALE GENOMIC DNA]</scope>
</reference>
<dbReference type="Pfam" id="PF17205">
    <property type="entry name" value="PSI_integrin"/>
    <property type="match status" value="1"/>
</dbReference>
<dbReference type="SUPFAM" id="SSF103575">
    <property type="entry name" value="Plexin repeat"/>
    <property type="match status" value="1"/>
</dbReference>
<proteinExistence type="predicted"/>
<protein>
    <submittedName>
        <fullName evidence="2">Integrin beta</fullName>
    </submittedName>
</protein>
<name>A0AAV4SR65_CAEEX</name>
<dbReference type="InterPro" id="IPR033760">
    <property type="entry name" value="Integrin_beta_N"/>
</dbReference>
<gene>
    <name evidence="2" type="primary">mys_1</name>
    <name evidence="2" type="ORF">CEXT_521041</name>
</gene>
<keyword evidence="2" id="KW-0401">Integrin</keyword>
<dbReference type="GO" id="GO:0007229">
    <property type="term" value="P:integrin-mediated signaling pathway"/>
    <property type="evidence" value="ECO:0007669"/>
    <property type="project" value="UniProtKB-KW"/>
</dbReference>
<sequence>MFSSELGSFRGGLEKDSRIPSRIQHFQDASSTWLSTNNVNSQFRRNKVLMYITMSPFLWLLLIKICLAQAPEKLTGNPCISKETCGDCITADPECAWCSKRRDNY</sequence>
<keyword evidence="3" id="KW-1185">Reference proteome</keyword>
<comment type="caution">
    <text evidence="2">The sequence shown here is derived from an EMBL/GenBank/DDBJ whole genome shotgun (WGS) entry which is preliminary data.</text>
</comment>
<dbReference type="Gene3D" id="3.30.1680.10">
    <property type="entry name" value="ligand-binding face of the semaphorins, domain 2"/>
    <property type="match status" value="1"/>
</dbReference>
<feature type="domain" description="Integrin beta N-terminal" evidence="1">
    <location>
        <begin position="77"/>
        <end position="101"/>
    </location>
</feature>
<organism evidence="2 3">
    <name type="scientific">Caerostris extrusa</name>
    <name type="common">Bark spider</name>
    <name type="synonym">Caerostris bankana</name>
    <dbReference type="NCBI Taxonomy" id="172846"/>
    <lineage>
        <taxon>Eukaryota</taxon>
        <taxon>Metazoa</taxon>
        <taxon>Ecdysozoa</taxon>
        <taxon>Arthropoda</taxon>
        <taxon>Chelicerata</taxon>
        <taxon>Arachnida</taxon>
        <taxon>Araneae</taxon>
        <taxon>Araneomorphae</taxon>
        <taxon>Entelegynae</taxon>
        <taxon>Araneoidea</taxon>
        <taxon>Araneidae</taxon>
        <taxon>Caerostris</taxon>
    </lineage>
</organism>